<gene>
    <name evidence="8" type="ORF">KOR42_45960</name>
</gene>
<dbReference type="PROSITE" id="PS51462">
    <property type="entry name" value="NUDIX"/>
    <property type="match status" value="1"/>
</dbReference>
<evidence type="ECO:0000256" key="5">
    <source>
        <dbReference type="ARBA" id="ARBA00032644"/>
    </source>
</evidence>
<comment type="caution">
    <text evidence="8">The sequence shown here is derived from an EMBL/GenBank/DDBJ whole genome shotgun (WGS) entry which is preliminary data.</text>
</comment>
<sequence>MSEPVEVKSCGVLLVCGTPIRSFLLMKHADRWDLPKGHVDPGETEIECALREMEEETGILRQHVTIDPDFCIRQQYYVQYKRDGGQKKLKELVIFLGTLSEVPDILLTEHLGFQWFDWNPPHHIQEMSIDPVLRAVEQHVASREHST</sequence>
<evidence type="ECO:0000259" key="7">
    <source>
        <dbReference type="PROSITE" id="PS51462"/>
    </source>
</evidence>
<evidence type="ECO:0000256" key="2">
    <source>
        <dbReference type="ARBA" id="ARBA00018911"/>
    </source>
</evidence>
<dbReference type="InterPro" id="IPR000086">
    <property type="entry name" value="NUDIX_hydrolase_dom"/>
</dbReference>
<keyword evidence="3" id="KW-0547">Nucleotide-binding</keyword>
<keyword evidence="9" id="KW-1185">Reference proteome</keyword>
<keyword evidence="4 6" id="KW-0378">Hydrolase</keyword>
<dbReference type="GO" id="GO:0006167">
    <property type="term" value="P:AMP biosynthetic process"/>
    <property type="evidence" value="ECO:0007669"/>
    <property type="project" value="TreeGrafter"/>
</dbReference>
<feature type="domain" description="Nudix hydrolase" evidence="7">
    <location>
        <begin position="5"/>
        <end position="137"/>
    </location>
</feature>
<dbReference type="GO" id="GO:0000166">
    <property type="term" value="F:nucleotide binding"/>
    <property type="evidence" value="ECO:0007669"/>
    <property type="project" value="UniProtKB-KW"/>
</dbReference>
<dbReference type="PRINTS" id="PR00502">
    <property type="entry name" value="NUDIXFAMILY"/>
</dbReference>
<evidence type="ECO:0000256" key="4">
    <source>
        <dbReference type="ARBA" id="ARBA00022801"/>
    </source>
</evidence>
<dbReference type="InterPro" id="IPR015797">
    <property type="entry name" value="NUDIX_hydrolase-like_dom_sf"/>
</dbReference>
<proteinExistence type="inferred from homology"/>
<name>A0A5C5VWD9_9PLAN</name>
<comment type="similarity">
    <text evidence="1 6">Belongs to the Nudix hydrolase family.</text>
</comment>
<dbReference type="AlphaFoldDB" id="A0A5C5VWD9"/>
<dbReference type="InterPro" id="IPR020476">
    <property type="entry name" value="Nudix_hydrolase"/>
</dbReference>
<evidence type="ECO:0000256" key="1">
    <source>
        <dbReference type="ARBA" id="ARBA00005582"/>
    </source>
</evidence>
<reference evidence="8 9" key="1">
    <citation type="submission" date="2019-02" db="EMBL/GenBank/DDBJ databases">
        <title>Deep-cultivation of Planctomycetes and their phenomic and genomic characterization uncovers novel biology.</title>
        <authorList>
            <person name="Wiegand S."/>
            <person name="Jogler M."/>
            <person name="Boedeker C."/>
            <person name="Pinto D."/>
            <person name="Vollmers J."/>
            <person name="Rivas-Marin E."/>
            <person name="Kohn T."/>
            <person name="Peeters S.H."/>
            <person name="Heuer A."/>
            <person name="Rast P."/>
            <person name="Oberbeckmann S."/>
            <person name="Bunk B."/>
            <person name="Jeske O."/>
            <person name="Meyerdierks A."/>
            <person name="Storesund J.E."/>
            <person name="Kallscheuer N."/>
            <person name="Luecker S."/>
            <person name="Lage O.M."/>
            <person name="Pohl T."/>
            <person name="Merkel B.J."/>
            <person name="Hornburger P."/>
            <person name="Mueller R.-W."/>
            <person name="Bruemmer F."/>
            <person name="Labrenz M."/>
            <person name="Spormann A.M."/>
            <person name="Op Den Camp H."/>
            <person name="Overmann J."/>
            <person name="Amann R."/>
            <person name="Jetten M.S.M."/>
            <person name="Mascher T."/>
            <person name="Medema M.H."/>
            <person name="Devos D.P."/>
            <person name="Kaster A.-K."/>
            <person name="Ovreas L."/>
            <person name="Rohde M."/>
            <person name="Galperin M.Y."/>
            <person name="Jogler C."/>
        </authorList>
    </citation>
    <scope>NUCLEOTIDE SEQUENCE [LARGE SCALE GENOMIC DNA]</scope>
    <source>
        <strain evidence="8 9">KOR42</strain>
    </source>
</reference>
<dbReference type="SUPFAM" id="SSF55811">
    <property type="entry name" value="Nudix"/>
    <property type="match status" value="1"/>
</dbReference>
<evidence type="ECO:0000256" key="6">
    <source>
        <dbReference type="RuleBase" id="RU003476"/>
    </source>
</evidence>
<dbReference type="PANTHER" id="PTHR21340">
    <property type="entry name" value="DIADENOSINE 5,5-P1,P4-TETRAPHOSPHATE PYROPHOSPHOHYDROLASE MUTT"/>
    <property type="match status" value="1"/>
</dbReference>
<protein>
    <recommendedName>
        <fullName evidence="2">Bis(5'-nucleosyl)-tetraphosphatase [asymmetrical]</fullName>
    </recommendedName>
    <alternativeName>
        <fullName evidence="5">Diadenosine 5',5'''-P1,P4-tetraphosphate asymmetrical hydrolase</fullName>
    </alternativeName>
</protein>
<dbReference type="Gene3D" id="3.90.79.10">
    <property type="entry name" value="Nucleoside Triphosphate Pyrophosphohydrolase"/>
    <property type="match status" value="1"/>
</dbReference>
<dbReference type="PANTHER" id="PTHR21340:SF0">
    <property type="entry name" value="BIS(5'-NUCLEOSYL)-TETRAPHOSPHATASE [ASYMMETRICAL]"/>
    <property type="match status" value="1"/>
</dbReference>
<dbReference type="OrthoDB" id="9816289at2"/>
<dbReference type="InterPro" id="IPR020084">
    <property type="entry name" value="NUDIX_hydrolase_CS"/>
</dbReference>
<dbReference type="InterPro" id="IPR051325">
    <property type="entry name" value="Nudix_hydrolase_domain"/>
</dbReference>
<dbReference type="InterPro" id="IPR003565">
    <property type="entry name" value="Tetra_PHTase"/>
</dbReference>
<evidence type="ECO:0000256" key="3">
    <source>
        <dbReference type="ARBA" id="ARBA00022741"/>
    </source>
</evidence>
<dbReference type="GO" id="GO:0006754">
    <property type="term" value="P:ATP biosynthetic process"/>
    <property type="evidence" value="ECO:0007669"/>
    <property type="project" value="TreeGrafter"/>
</dbReference>
<dbReference type="Proteomes" id="UP000317243">
    <property type="component" value="Unassembled WGS sequence"/>
</dbReference>
<dbReference type="GO" id="GO:0004081">
    <property type="term" value="F:bis(5'-nucleosyl)-tetraphosphatase (asymmetrical) activity"/>
    <property type="evidence" value="ECO:0007669"/>
    <property type="project" value="TreeGrafter"/>
</dbReference>
<dbReference type="EMBL" id="SIHI01000036">
    <property type="protein sequence ID" value="TWT42996.1"/>
    <property type="molecule type" value="Genomic_DNA"/>
</dbReference>
<dbReference type="Pfam" id="PF00293">
    <property type="entry name" value="NUDIX"/>
    <property type="match status" value="1"/>
</dbReference>
<dbReference type="CDD" id="cd03428">
    <property type="entry name" value="NUDIX_Ap4A_Nudt2"/>
    <property type="match status" value="1"/>
</dbReference>
<organism evidence="8 9">
    <name type="scientific">Thalassoglobus neptunius</name>
    <dbReference type="NCBI Taxonomy" id="1938619"/>
    <lineage>
        <taxon>Bacteria</taxon>
        <taxon>Pseudomonadati</taxon>
        <taxon>Planctomycetota</taxon>
        <taxon>Planctomycetia</taxon>
        <taxon>Planctomycetales</taxon>
        <taxon>Planctomycetaceae</taxon>
        <taxon>Thalassoglobus</taxon>
    </lineage>
</organism>
<dbReference type="PROSITE" id="PS00893">
    <property type="entry name" value="NUDIX_BOX"/>
    <property type="match status" value="1"/>
</dbReference>
<accession>A0A5C5VWD9</accession>
<evidence type="ECO:0000313" key="8">
    <source>
        <dbReference type="EMBL" id="TWT42996.1"/>
    </source>
</evidence>
<evidence type="ECO:0000313" key="9">
    <source>
        <dbReference type="Proteomes" id="UP000317243"/>
    </source>
</evidence>
<dbReference type="RefSeq" id="WP_146511939.1">
    <property type="nucleotide sequence ID" value="NZ_SIHI01000036.1"/>
</dbReference>